<evidence type="ECO:0000313" key="2">
    <source>
        <dbReference type="EMBL" id="QHI37003.1"/>
    </source>
</evidence>
<dbReference type="Proteomes" id="UP000464657">
    <property type="component" value="Chromosome"/>
</dbReference>
<evidence type="ECO:0000313" key="3">
    <source>
        <dbReference type="Proteomes" id="UP000464657"/>
    </source>
</evidence>
<dbReference type="AlphaFoldDB" id="A0A7L4ZJW5"/>
<name>A0A7L4ZJW5_9FLAO</name>
<dbReference type="EMBL" id="CP019288">
    <property type="protein sequence ID" value="QHI37003.1"/>
    <property type="molecule type" value="Genomic_DNA"/>
</dbReference>
<dbReference type="RefSeq" id="WP_160129661.1">
    <property type="nucleotide sequence ID" value="NZ_CP019288.1"/>
</dbReference>
<feature type="transmembrane region" description="Helical" evidence="1">
    <location>
        <begin position="79"/>
        <end position="96"/>
    </location>
</feature>
<keyword evidence="1" id="KW-0812">Transmembrane</keyword>
<reference evidence="2 3" key="1">
    <citation type="journal article" date="2013" name="Int. J. Syst. Evol. Microbiol.">
        <title>Kordia antarctica sp. nov., isolated from Antarctic seawater.</title>
        <authorList>
            <person name="Baek K."/>
            <person name="Choi A."/>
            <person name="Kang I."/>
            <person name="Lee K."/>
            <person name="Cho J.C."/>
        </authorList>
    </citation>
    <scope>NUCLEOTIDE SEQUENCE [LARGE SCALE GENOMIC DNA]</scope>
    <source>
        <strain evidence="2 3">IMCC3317</strain>
    </source>
</reference>
<accession>A0A7L4ZJW5</accession>
<keyword evidence="3" id="KW-1185">Reference proteome</keyword>
<dbReference type="OrthoDB" id="1362378at2"/>
<feature type="transmembrane region" description="Helical" evidence="1">
    <location>
        <begin position="49"/>
        <end position="67"/>
    </location>
</feature>
<evidence type="ECO:0000256" key="1">
    <source>
        <dbReference type="SAM" id="Phobius"/>
    </source>
</evidence>
<keyword evidence="1" id="KW-1133">Transmembrane helix</keyword>
<gene>
    <name evidence="2" type="ORF">IMCC3317_23740</name>
</gene>
<proteinExistence type="predicted"/>
<dbReference type="KEGG" id="kan:IMCC3317_23740"/>
<protein>
    <submittedName>
        <fullName evidence="2">Uncharacterized protein</fullName>
    </submittedName>
</protein>
<feature type="transmembrane region" description="Helical" evidence="1">
    <location>
        <begin position="7"/>
        <end position="29"/>
    </location>
</feature>
<keyword evidence="1" id="KW-0472">Membrane</keyword>
<sequence>MKNKEIIFGAIVGLLTTVLGTFLYLSYVAYQGNASIGAVWDSIVQREQISTVIVYGAALNFVAFFGFLKFNKEASAKGVLIITIFTAVFVFAHKLLA</sequence>
<organism evidence="2 3">
    <name type="scientific">Kordia antarctica</name>
    <dbReference type="NCBI Taxonomy" id="1218801"/>
    <lineage>
        <taxon>Bacteria</taxon>
        <taxon>Pseudomonadati</taxon>
        <taxon>Bacteroidota</taxon>
        <taxon>Flavobacteriia</taxon>
        <taxon>Flavobacteriales</taxon>
        <taxon>Flavobacteriaceae</taxon>
        <taxon>Kordia</taxon>
    </lineage>
</organism>